<dbReference type="KEGG" id="ohi:H8790_02720"/>
<evidence type="ECO:0000313" key="7">
    <source>
        <dbReference type="EMBL" id="QNL44972.1"/>
    </source>
</evidence>
<dbReference type="PANTHER" id="PTHR30126">
    <property type="entry name" value="HTH-TYPE TRANSCRIPTIONAL REGULATOR"/>
    <property type="match status" value="1"/>
</dbReference>
<gene>
    <name evidence="7" type="ORF">H8790_02720</name>
</gene>
<dbReference type="Pfam" id="PF00126">
    <property type="entry name" value="HTH_1"/>
    <property type="match status" value="1"/>
</dbReference>
<dbReference type="EMBL" id="CP060490">
    <property type="protein sequence ID" value="QNL44972.1"/>
    <property type="molecule type" value="Genomic_DNA"/>
</dbReference>
<dbReference type="PROSITE" id="PS50931">
    <property type="entry name" value="HTH_LYSR"/>
    <property type="match status" value="1"/>
</dbReference>
<evidence type="ECO:0000256" key="5">
    <source>
        <dbReference type="SAM" id="Phobius"/>
    </source>
</evidence>
<dbReference type="SUPFAM" id="SSF46785">
    <property type="entry name" value="Winged helix' DNA-binding domain"/>
    <property type="match status" value="1"/>
</dbReference>
<evidence type="ECO:0000256" key="4">
    <source>
        <dbReference type="ARBA" id="ARBA00023163"/>
    </source>
</evidence>
<organism evidence="7 8">
    <name type="scientific">Oscillibacter hominis</name>
    <dbReference type="NCBI Taxonomy" id="2763056"/>
    <lineage>
        <taxon>Bacteria</taxon>
        <taxon>Bacillati</taxon>
        <taxon>Bacillota</taxon>
        <taxon>Clostridia</taxon>
        <taxon>Eubacteriales</taxon>
        <taxon>Oscillospiraceae</taxon>
        <taxon>Oscillibacter</taxon>
    </lineage>
</organism>
<dbReference type="PANTHER" id="PTHR30126:SF40">
    <property type="entry name" value="HTH-TYPE TRANSCRIPTIONAL REGULATOR GLTR"/>
    <property type="match status" value="1"/>
</dbReference>
<keyword evidence="5" id="KW-1133">Transmembrane helix</keyword>
<name>A0A7G9B5Z1_9FIRM</name>
<dbReference type="InterPro" id="IPR036390">
    <property type="entry name" value="WH_DNA-bd_sf"/>
</dbReference>
<keyword evidence="5" id="KW-0812">Transmembrane</keyword>
<dbReference type="Proteomes" id="UP000515960">
    <property type="component" value="Chromosome"/>
</dbReference>
<sequence length="360" mass="41106">MIANFFSCLILLIIALVSILHLANIDKNIITLHNFICNAIIAITVIDAFYGERRAHMTIDQLRYVAEIVRCKSFNKASENLYISQPSLSVSIRKLEEELGEPLFIRNSNGVIPTPFGIELLPFIQDIVSLYEQMPLQVYGKASKNYLRISVANGEYRFFSELAGRLYMAHKEEGIHIEFHDVPPEESLSMVVAGTAQIGGFTIWSFQKKTIETRLNRMGIQFVSLGSCSPTVSIGPKNPLWGRKEDWVTLNMIQEFPIIYSFSEHSNMLLKKLGLYNKGNLITCKERAGRGELLLHTDGISVGGFPSQVYRKARRYPEQRIFQLRGYDFKNEFGYIYNQSYALSRIALEFIDYLDELLSD</sequence>
<evidence type="ECO:0000313" key="8">
    <source>
        <dbReference type="Proteomes" id="UP000515960"/>
    </source>
</evidence>
<keyword evidence="8" id="KW-1185">Reference proteome</keyword>
<dbReference type="InterPro" id="IPR000847">
    <property type="entry name" value="LysR_HTH_N"/>
</dbReference>
<dbReference type="PRINTS" id="PR00039">
    <property type="entry name" value="HTHLYSR"/>
</dbReference>
<accession>A0A7G9B5Z1</accession>
<evidence type="ECO:0000259" key="6">
    <source>
        <dbReference type="PROSITE" id="PS50931"/>
    </source>
</evidence>
<dbReference type="RefSeq" id="WP_187333491.1">
    <property type="nucleotide sequence ID" value="NZ_CP060490.1"/>
</dbReference>
<protein>
    <submittedName>
        <fullName evidence="7">LysR family transcriptional regulator</fullName>
    </submittedName>
</protein>
<dbReference type="GO" id="GO:0003700">
    <property type="term" value="F:DNA-binding transcription factor activity"/>
    <property type="evidence" value="ECO:0007669"/>
    <property type="project" value="InterPro"/>
</dbReference>
<evidence type="ECO:0000256" key="1">
    <source>
        <dbReference type="ARBA" id="ARBA00009437"/>
    </source>
</evidence>
<evidence type="ECO:0000256" key="2">
    <source>
        <dbReference type="ARBA" id="ARBA00023015"/>
    </source>
</evidence>
<feature type="transmembrane region" description="Helical" evidence="5">
    <location>
        <begin position="32"/>
        <end position="50"/>
    </location>
</feature>
<evidence type="ECO:0000256" key="3">
    <source>
        <dbReference type="ARBA" id="ARBA00023125"/>
    </source>
</evidence>
<dbReference type="AlphaFoldDB" id="A0A7G9B5Z1"/>
<dbReference type="InterPro" id="IPR036388">
    <property type="entry name" value="WH-like_DNA-bd_sf"/>
</dbReference>
<proteinExistence type="inferred from homology"/>
<feature type="domain" description="HTH lysR-type" evidence="6">
    <location>
        <begin position="57"/>
        <end position="114"/>
    </location>
</feature>
<keyword evidence="3" id="KW-0238">DNA-binding</keyword>
<dbReference type="Gene3D" id="1.10.10.10">
    <property type="entry name" value="Winged helix-like DNA-binding domain superfamily/Winged helix DNA-binding domain"/>
    <property type="match status" value="1"/>
</dbReference>
<comment type="similarity">
    <text evidence="1">Belongs to the LysR transcriptional regulatory family.</text>
</comment>
<keyword evidence="2" id="KW-0805">Transcription regulation</keyword>
<keyword evidence="4" id="KW-0804">Transcription</keyword>
<keyword evidence="5" id="KW-0472">Membrane</keyword>
<dbReference type="GO" id="GO:0000976">
    <property type="term" value="F:transcription cis-regulatory region binding"/>
    <property type="evidence" value="ECO:0007669"/>
    <property type="project" value="TreeGrafter"/>
</dbReference>
<reference evidence="7 8" key="1">
    <citation type="submission" date="2020-08" db="EMBL/GenBank/DDBJ databases">
        <authorList>
            <person name="Liu C."/>
            <person name="Sun Q."/>
        </authorList>
    </citation>
    <scope>NUCLEOTIDE SEQUENCE [LARGE SCALE GENOMIC DNA]</scope>
    <source>
        <strain evidence="7 8">NSJ-62</strain>
    </source>
</reference>